<accession>Q0URN7</accession>
<dbReference type="Proteomes" id="UP000001055">
    <property type="component" value="Unassembled WGS sequence"/>
</dbReference>
<gene>
    <name evidence="1" type="ORF">SNOG_05577</name>
</gene>
<evidence type="ECO:0000313" key="2">
    <source>
        <dbReference type="Proteomes" id="UP000001055"/>
    </source>
</evidence>
<dbReference type="InParanoid" id="Q0URN7"/>
<evidence type="ECO:0000313" key="1">
    <source>
        <dbReference type="EMBL" id="EAT86641.1"/>
    </source>
</evidence>
<name>Q0URN7_PHANO</name>
<dbReference type="GeneID" id="5972859"/>
<protein>
    <submittedName>
        <fullName evidence="1">Uncharacterized protein</fullName>
    </submittedName>
</protein>
<proteinExistence type="predicted"/>
<dbReference type="AlphaFoldDB" id="Q0URN7"/>
<organism evidence="1 2">
    <name type="scientific">Phaeosphaeria nodorum (strain SN15 / ATCC MYA-4574 / FGSC 10173)</name>
    <name type="common">Glume blotch fungus</name>
    <name type="synonym">Parastagonospora nodorum</name>
    <dbReference type="NCBI Taxonomy" id="321614"/>
    <lineage>
        <taxon>Eukaryota</taxon>
        <taxon>Fungi</taxon>
        <taxon>Dikarya</taxon>
        <taxon>Ascomycota</taxon>
        <taxon>Pezizomycotina</taxon>
        <taxon>Dothideomycetes</taxon>
        <taxon>Pleosporomycetidae</taxon>
        <taxon>Pleosporales</taxon>
        <taxon>Pleosporineae</taxon>
        <taxon>Phaeosphaeriaceae</taxon>
        <taxon>Parastagonospora</taxon>
    </lineage>
</organism>
<dbReference type="HOGENOM" id="CLU_1627683_0_0_1"/>
<dbReference type="EMBL" id="CH445332">
    <property type="protein sequence ID" value="EAT86641.1"/>
    <property type="molecule type" value="Genomic_DNA"/>
</dbReference>
<dbReference type="KEGG" id="pno:SNOG_05577"/>
<dbReference type="VEuPathDB" id="FungiDB:JI435_055770"/>
<dbReference type="RefSeq" id="XP_001795982.1">
    <property type="nucleotide sequence ID" value="XM_001795930.1"/>
</dbReference>
<reference evidence="2" key="1">
    <citation type="journal article" date="2007" name="Plant Cell">
        <title>Dothideomycete-plant interactions illuminated by genome sequencing and EST analysis of the wheat pathogen Stagonospora nodorum.</title>
        <authorList>
            <person name="Hane J.K."/>
            <person name="Lowe R.G."/>
            <person name="Solomon P.S."/>
            <person name="Tan K.C."/>
            <person name="Schoch C.L."/>
            <person name="Spatafora J.W."/>
            <person name="Crous P.W."/>
            <person name="Kodira C."/>
            <person name="Birren B.W."/>
            <person name="Galagan J.E."/>
            <person name="Torriani S.F."/>
            <person name="McDonald B.A."/>
            <person name="Oliver R.P."/>
        </authorList>
    </citation>
    <scope>NUCLEOTIDE SEQUENCE [LARGE SCALE GENOMIC DNA]</scope>
    <source>
        <strain evidence="2">SN15 / ATCC MYA-4574 / FGSC 10173</strain>
    </source>
</reference>
<sequence>MSNYINKLPPELRLAVLQHSTRTNQSDWMLRFQQLIDAITPHTLVKVVVTNAIDSGTLGMLIMDQKNLVELSVPILDSQRPPGPSFVDGNLGSLKRLSIFTNADQAGYDGWLENTTALEVLKVWSLRTSLASLFIIVDFLNDILSFYGGEDVSQQDHPLKGSH</sequence>